<dbReference type="STRING" id="482461.SAMN05216244_3468"/>
<dbReference type="CDD" id="cd06583">
    <property type="entry name" value="PGRP"/>
    <property type="match status" value="1"/>
</dbReference>
<feature type="domain" description="LysM" evidence="4">
    <location>
        <begin position="350"/>
        <end position="394"/>
    </location>
</feature>
<dbReference type="PANTHER" id="PTHR33734">
    <property type="entry name" value="LYSM DOMAIN-CONTAINING GPI-ANCHORED PROTEIN 2"/>
    <property type="match status" value="1"/>
</dbReference>
<dbReference type="GO" id="GO:0009253">
    <property type="term" value="P:peptidoglycan catabolic process"/>
    <property type="evidence" value="ECO:0007669"/>
    <property type="project" value="InterPro"/>
</dbReference>
<feature type="domain" description="LysM" evidence="4">
    <location>
        <begin position="462"/>
        <end position="506"/>
    </location>
</feature>
<feature type="domain" description="LysM" evidence="4">
    <location>
        <begin position="518"/>
        <end position="559"/>
    </location>
</feature>
<evidence type="ECO:0000313" key="6">
    <source>
        <dbReference type="Proteomes" id="UP000182347"/>
    </source>
</evidence>
<dbReference type="PANTHER" id="PTHR33734:SF22">
    <property type="entry name" value="MEMBRANE-BOUND LYTIC MUREIN TRANSGLYCOSYLASE D"/>
    <property type="match status" value="1"/>
</dbReference>
<dbReference type="Proteomes" id="UP000182347">
    <property type="component" value="Unassembled WGS sequence"/>
</dbReference>
<feature type="region of interest" description="Disordered" evidence="3">
    <location>
        <begin position="335"/>
        <end position="355"/>
    </location>
</feature>
<dbReference type="RefSeq" id="WP_074600510.1">
    <property type="nucleotide sequence ID" value="NZ_FNHF01000005.1"/>
</dbReference>
<dbReference type="AlphaFoldDB" id="A0A1G9W859"/>
<evidence type="ECO:0000256" key="1">
    <source>
        <dbReference type="ARBA" id="ARBA00030881"/>
    </source>
</evidence>
<organism evidence="5 6">
    <name type="scientific">Sediminibacillus halophilus</name>
    <dbReference type="NCBI Taxonomy" id="482461"/>
    <lineage>
        <taxon>Bacteria</taxon>
        <taxon>Bacillati</taxon>
        <taxon>Bacillota</taxon>
        <taxon>Bacilli</taxon>
        <taxon>Bacillales</taxon>
        <taxon>Bacillaceae</taxon>
        <taxon>Sediminibacillus</taxon>
    </lineage>
</organism>
<dbReference type="SUPFAM" id="SSF54106">
    <property type="entry name" value="LysM domain"/>
    <property type="match status" value="4"/>
</dbReference>
<evidence type="ECO:0000313" key="5">
    <source>
        <dbReference type="EMBL" id="SDM80744.1"/>
    </source>
</evidence>
<dbReference type="SUPFAM" id="SSF55846">
    <property type="entry name" value="N-acetylmuramoyl-L-alanine amidase-like"/>
    <property type="match status" value="1"/>
</dbReference>
<dbReference type="InterPro" id="IPR036505">
    <property type="entry name" value="Amidase/PGRP_sf"/>
</dbReference>
<dbReference type="InterPro" id="IPR036779">
    <property type="entry name" value="LysM_dom_sf"/>
</dbReference>
<dbReference type="Gene3D" id="1.10.530.10">
    <property type="match status" value="1"/>
</dbReference>
<dbReference type="Pfam" id="PF01476">
    <property type="entry name" value="LysM"/>
    <property type="match status" value="4"/>
</dbReference>
<dbReference type="InterPro" id="IPR018392">
    <property type="entry name" value="LysM"/>
</dbReference>
<dbReference type="GO" id="GO:0008932">
    <property type="term" value="F:lytic endotransglycosylase activity"/>
    <property type="evidence" value="ECO:0007669"/>
    <property type="project" value="TreeGrafter"/>
</dbReference>
<dbReference type="PROSITE" id="PS51782">
    <property type="entry name" value="LYSM"/>
    <property type="match status" value="4"/>
</dbReference>
<feature type="non-terminal residue" evidence="5">
    <location>
        <position position="559"/>
    </location>
</feature>
<keyword evidence="6" id="KW-1185">Reference proteome</keyword>
<sequence length="559" mass="61327">MVSITRQISEYNFSSRNGSTVDYIVVHDVGIPGQTAKNNADYFGGGDRQSSAHYFVDRTSIYQVVEESNSAWHCGDGNGIYGITNANSIGVEMIVESGEYIHEETISNAIGLIQELQAKYNVSFENVVRHYDASRKNCPQFLNKDGNWTGWNSFRDELSEDDAPEPSEPDYPSRNGYTEEQIDNVEIITEYFKEKGWTIAAISGLLGNMEQESYIMPDIPEISNGRGYGLVQWTSSEDRSELGVDYIQRLLQDAGIEGDYRSIHTQLELLNWQMYSGTQYFEKPEYPYSPEEFTQLQDPALAARAFERNFERPRDLHPERADMAIGWYNYLTGNGNEEGNPGDSDGGESSTYTVQSGDNLSSIALRFGVTVAQLQEWNNISDPDAIQIGQVLRVKAPEDGGGSGASTYTVQSGDNLSSIALRFGVTVAQLQEWNNISDPDAIQIGQVLRVKAPEDGGGSGASTYTVQSGDNLSSIAVKFGVTVAQLQEWNNISDPDAIQIGQVLRVKAPEDGGGSGASTYTVQSGDNLSSIAVKFGVTVAQLQEWNDISNPDAIQIGQV</sequence>
<protein>
    <recommendedName>
        <fullName evidence="2">Autolysin</fullName>
    </recommendedName>
    <alternativeName>
        <fullName evidence="1">Cell wall hydrolase</fullName>
    </alternativeName>
</protein>
<accession>A0A1G9W859</accession>
<evidence type="ECO:0000256" key="3">
    <source>
        <dbReference type="SAM" id="MobiDB-lite"/>
    </source>
</evidence>
<dbReference type="GO" id="GO:0008745">
    <property type="term" value="F:N-acetylmuramoyl-L-alanine amidase activity"/>
    <property type="evidence" value="ECO:0007669"/>
    <property type="project" value="InterPro"/>
</dbReference>
<dbReference type="InterPro" id="IPR002502">
    <property type="entry name" value="Amidase_domain"/>
</dbReference>
<reference evidence="6" key="1">
    <citation type="submission" date="2016-10" db="EMBL/GenBank/DDBJ databases">
        <authorList>
            <person name="Varghese N."/>
            <person name="Submissions S."/>
        </authorList>
    </citation>
    <scope>NUCLEOTIDE SEQUENCE [LARGE SCALE GENOMIC DNA]</scope>
    <source>
        <strain evidence="6">CGMCC 1.6199</strain>
    </source>
</reference>
<dbReference type="EMBL" id="FNHF01000005">
    <property type="protein sequence ID" value="SDM80744.1"/>
    <property type="molecule type" value="Genomic_DNA"/>
</dbReference>
<gene>
    <name evidence="5" type="ORF">SAMN05216244_3468</name>
</gene>
<dbReference type="Pfam" id="PF01510">
    <property type="entry name" value="Amidase_2"/>
    <property type="match status" value="1"/>
</dbReference>
<feature type="domain" description="LysM" evidence="4">
    <location>
        <begin position="406"/>
        <end position="450"/>
    </location>
</feature>
<dbReference type="SMART" id="SM00644">
    <property type="entry name" value="Ami_2"/>
    <property type="match status" value="1"/>
</dbReference>
<dbReference type="SMART" id="SM00257">
    <property type="entry name" value="LysM"/>
    <property type="match status" value="4"/>
</dbReference>
<evidence type="ECO:0000256" key="2">
    <source>
        <dbReference type="ARBA" id="ARBA00032390"/>
    </source>
</evidence>
<feature type="region of interest" description="Disordered" evidence="3">
    <location>
        <begin position="153"/>
        <end position="178"/>
    </location>
</feature>
<dbReference type="InterPro" id="IPR041219">
    <property type="entry name" value="Phage_lysozyme2"/>
</dbReference>
<dbReference type="CDD" id="cd00118">
    <property type="entry name" value="LysM"/>
    <property type="match status" value="4"/>
</dbReference>
<feature type="compositionally biased region" description="Acidic residues" evidence="3">
    <location>
        <begin position="158"/>
        <end position="168"/>
    </location>
</feature>
<dbReference type="Pfam" id="PF18013">
    <property type="entry name" value="Phage_lysozyme2"/>
    <property type="match status" value="1"/>
</dbReference>
<dbReference type="Gene3D" id="3.40.80.10">
    <property type="entry name" value="Peptidoglycan recognition protein-like"/>
    <property type="match status" value="1"/>
</dbReference>
<dbReference type="Gene3D" id="3.10.350.10">
    <property type="entry name" value="LysM domain"/>
    <property type="match status" value="4"/>
</dbReference>
<evidence type="ECO:0000259" key="4">
    <source>
        <dbReference type="PROSITE" id="PS51782"/>
    </source>
</evidence>
<name>A0A1G9W859_9BACI</name>
<proteinExistence type="predicted"/>